<gene>
    <name evidence="7" type="ORF">GCM10023191_073680</name>
</gene>
<evidence type="ECO:0000256" key="1">
    <source>
        <dbReference type="ARBA" id="ARBA00022512"/>
    </source>
</evidence>
<evidence type="ECO:0000256" key="5">
    <source>
        <dbReference type="SAM" id="SignalP"/>
    </source>
</evidence>
<evidence type="ECO:0000256" key="4">
    <source>
        <dbReference type="SAM" id="Phobius"/>
    </source>
</evidence>
<dbReference type="Pfam" id="PF03777">
    <property type="entry name" value="ChpA-C"/>
    <property type="match status" value="6"/>
</dbReference>
<keyword evidence="3" id="KW-0034">Amyloid</keyword>
<name>A0ABP8QUQ0_9ACTN</name>
<reference evidence="8" key="1">
    <citation type="journal article" date="2019" name="Int. J. Syst. Evol. Microbiol.">
        <title>The Global Catalogue of Microorganisms (GCM) 10K type strain sequencing project: providing services to taxonomists for standard genome sequencing and annotation.</title>
        <authorList>
            <consortium name="The Broad Institute Genomics Platform"/>
            <consortium name="The Broad Institute Genome Sequencing Center for Infectious Disease"/>
            <person name="Wu L."/>
            <person name="Ma J."/>
        </authorList>
    </citation>
    <scope>NUCLEOTIDE SEQUENCE [LARGE SCALE GENOMIC DNA]</scope>
    <source>
        <strain evidence="8">JCM 17933</strain>
    </source>
</reference>
<comment type="caution">
    <text evidence="7">The sequence shown here is derived from an EMBL/GenBank/DDBJ whole genome shotgun (WGS) entry which is preliminary data.</text>
</comment>
<dbReference type="Proteomes" id="UP001500503">
    <property type="component" value="Unassembled WGS sequence"/>
</dbReference>
<feature type="chain" id="PRO_5046965898" description="Chaplin domain-containing protein" evidence="5">
    <location>
        <begin position="23"/>
        <end position="471"/>
    </location>
</feature>
<evidence type="ECO:0000313" key="7">
    <source>
        <dbReference type="EMBL" id="GAA4510687.1"/>
    </source>
</evidence>
<feature type="signal peptide" evidence="5">
    <location>
        <begin position="1"/>
        <end position="22"/>
    </location>
</feature>
<feature type="transmembrane region" description="Helical" evidence="4">
    <location>
        <begin position="442"/>
        <end position="462"/>
    </location>
</feature>
<dbReference type="EMBL" id="BAABHF010000046">
    <property type="protein sequence ID" value="GAA4510687.1"/>
    <property type="molecule type" value="Genomic_DNA"/>
</dbReference>
<dbReference type="InterPro" id="IPR005528">
    <property type="entry name" value="ChpA-H"/>
</dbReference>
<keyword evidence="4" id="KW-0472">Membrane</keyword>
<keyword evidence="2" id="KW-0130">Cell adhesion</keyword>
<keyword evidence="5" id="KW-0732">Signal</keyword>
<keyword evidence="4" id="KW-1133">Transmembrane helix</keyword>
<protein>
    <recommendedName>
        <fullName evidence="6">Chaplin domain-containing protein</fullName>
    </recommendedName>
</protein>
<keyword evidence="1" id="KW-0964">Secreted</keyword>
<dbReference type="PROSITE" id="PS51884">
    <property type="entry name" value="CHAPLIN"/>
    <property type="match status" value="6"/>
</dbReference>
<keyword evidence="4" id="KW-0812">Transmembrane</keyword>
<sequence length="471" mass="44935">MRMWAKGAAGATLLTASFVAFGAVPALADGTNGDGSILGGNQVNAPISVPVNVSGNSVAALGHAVAGSRGGAAVNGYRAAGGHSHTSGRHSIGGGNQINAPITAPINACGNAVAVIGGSLAGCRGGASASGYRMGGGHSHTSGRHSILGGNQVNAPITAPVNICGNSAAVIGDALAGCRGGARVAPSAYRTAGGRTSGRHSILGGNQVHAPVNAPINVCGNAVGNALAGCQGGAVVGGPGGYHRFHGRTSGAYSIGGGNQIHAPITAPVDVCGNAAAVLGRALAGCQGAMPGAYPAPGGFHGRTSGVGSVAGGNQVHAPITAPVDVCGNAAAVVGHALGSCQGATSGGYGDDCVTPYSARMSGLPQLPVDPASLRTGALPVAMGATPALPRLGQGMNPQSAAASNPLGGGLGDVPVVGNPPKELPPVGLAAAESSTSARNGALMALVLGGMFAASAGTISVARRLGRRSSR</sequence>
<evidence type="ECO:0000256" key="3">
    <source>
        <dbReference type="ARBA" id="ARBA00023087"/>
    </source>
</evidence>
<feature type="domain" description="Chaplin" evidence="6">
    <location>
        <begin position="199"/>
        <end position="239"/>
    </location>
</feature>
<organism evidence="7 8">
    <name type="scientific">Actinoallomurus oryzae</name>
    <dbReference type="NCBI Taxonomy" id="502180"/>
    <lineage>
        <taxon>Bacteria</taxon>
        <taxon>Bacillati</taxon>
        <taxon>Actinomycetota</taxon>
        <taxon>Actinomycetes</taxon>
        <taxon>Streptosporangiales</taxon>
        <taxon>Thermomonosporaceae</taxon>
        <taxon>Actinoallomurus</taxon>
    </lineage>
</organism>
<keyword evidence="1" id="KW-0134">Cell wall</keyword>
<feature type="domain" description="Chaplin" evidence="6">
    <location>
        <begin position="34"/>
        <end position="74"/>
    </location>
</feature>
<proteinExistence type="predicted"/>
<dbReference type="RefSeq" id="WP_345471888.1">
    <property type="nucleotide sequence ID" value="NZ_BAABHF010000046.1"/>
</dbReference>
<keyword evidence="8" id="KW-1185">Reference proteome</keyword>
<feature type="domain" description="Chaplin" evidence="6">
    <location>
        <begin position="252"/>
        <end position="292"/>
    </location>
</feature>
<feature type="domain" description="Chaplin" evidence="6">
    <location>
        <begin position="89"/>
        <end position="129"/>
    </location>
</feature>
<evidence type="ECO:0000313" key="8">
    <source>
        <dbReference type="Proteomes" id="UP001500503"/>
    </source>
</evidence>
<evidence type="ECO:0000256" key="2">
    <source>
        <dbReference type="ARBA" id="ARBA00022889"/>
    </source>
</evidence>
<evidence type="ECO:0000259" key="6">
    <source>
        <dbReference type="PROSITE" id="PS51884"/>
    </source>
</evidence>
<feature type="domain" description="Chaplin" evidence="6">
    <location>
        <begin position="307"/>
        <end position="347"/>
    </location>
</feature>
<accession>A0ABP8QUQ0</accession>
<feature type="domain" description="Chaplin" evidence="6">
    <location>
        <begin position="144"/>
        <end position="184"/>
    </location>
</feature>